<dbReference type="EMBL" id="JAKVTW010000013">
    <property type="protein sequence ID" value="MCH4812878.1"/>
    <property type="molecule type" value="Genomic_DNA"/>
</dbReference>
<evidence type="ECO:0000313" key="3">
    <source>
        <dbReference type="Proteomes" id="UP001320609"/>
    </source>
</evidence>
<gene>
    <name evidence="2" type="ORF">MLE19_16200</name>
</gene>
<name>A0ABS9S9T4_9GAMM</name>
<keyword evidence="1" id="KW-0812">Transmembrane</keyword>
<feature type="transmembrane region" description="Helical" evidence="1">
    <location>
        <begin position="102"/>
        <end position="124"/>
    </location>
</feature>
<keyword evidence="1" id="KW-0472">Membrane</keyword>
<dbReference type="RefSeq" id="WP_240719172.1">
    <property type="nucleotide sequence ID" value="NZ_JAKVTW010000013.1"/>
</dbReference>
<accession>A0ABS9S9T4</accession>
<sequence length="160" mass="19016">MKQFIYNERVYSDLDSLYKENRKDNLVTLENFKENINVKNMSIEDSLTSKELSVSELESKDLNKKYNDPEYLFMAIMSYFMFFYGFFIAYNSDLYTSEGFYSGLFMFIGLFGIFSFTISGFKFFTRKAKAGRKRIQELEPIIEQEHKDLEAKIEEELKVI</sequence>
<proteinExistence type="predicted"/>
<keyword evidence="3" id="KW-1185">Reference proteome</keyword>
<evidence type="ECO:0000313" key="2">
    <source>
        <dbReference type="EMBL" id="MCH4812878.1"/>
    </source>
</evidence>
<comment type="caution">
    <text evidence="2">The sequence shown here is derived from an EMBL/GenBank/DDBJ whole genome shotgun (WGS) entry which is preliminary data.</text>
</comment>
<keyword evidence="1" id="KW-1133">Transmembrane helix</keyword>
<evidence type="ECO:0000256" key="1">
    <source>
        <dbReference type="SAM" id="Phobius"/>
    </source>
</evidence>
<feature type="transmembrane region" description="Helical" evidence="1">
    <location>
        <begin position="71"/>
        <end position="90"/>
    </location>
</feature>
<reference evidence="2 3" key="1">
    <citation type="submission" date="2022-03" db="EMBL/GenBank/DDBJ databases">
        <title>Genomic signatures underlying metal tolerance in selected Arctic bacterial isolates.</title>
        <authorList>
            <person name="Thomas F.A."/>
            <person name="Venkatachalam S."/>
            <person name="Krishnan K.P."/>
        </authorList>
    </citation>
    <scope>NUCLEOTIDE SEQUENCE [LARGE SCALE GENOMIC DNA]</scope>
    <source>
        <strain evidence="2 3">HM116</strain>
    </source>
</reference>
<protein>
    <submittedName>
        <fullName evidence="2">Uncharacterized protein</fullName>
    </submittedName>
</protein>
<dbReference type="Proteomes" id="UP001320609">
    <property type="component" value="Unassembled WGS sequence"/>
</dbReference>
<organism evidence="2 3">
    <name type="scientific">Vreelandella neptunia</name>
    <dbReference type="NCBI Taxonomy" id="115551"/>
    <lineage>
        <taxon>Bacteria</taxon>
        <taxon>Pseudomonadati</taxon>
        <taxon>Pseudomonadota</taxon>
        <taxon>Gammaproteobacteria</taxon>
        <taxon>Oceanospirillales</taxon>
        <taxon>Halomonadaceae</taxon>
        <taxon>Vreelandella</taxon>
    </lineage>
</organism>